<evidence type="ECO:0000313" key="6">
    <source>
        <dbReference type="EMBL" id="QEI08479.1"/>
    </source>
</evidence>
<dbReference type="InterPro" id="IPR013858">
    <property type="entry name" value="Peptidase_M10B_C"/>
</dbReference>
<dbReference type="InterPro" id="IPR011049">
    <property type="entry name" value="Serralysin-like_metalloprot_C"/>
</dbReference>
<dbReference type="Pfam" id="PF08548">
    <property type="entry name" value="Peptidase_M10_C"/>
    <property type="match status" value="1"/>
</dbReference>
<accession>A0A5C0B157</accession>
<evidence type="ECO:0000259" key="5">
    <source>
        <dbReference type="Pfam" id="PF13946"/>
    </source>
</evidence>
<evidence type="ECO:0000256" key="3">
    <source>
        <dbReference type="ARBA" id="ARBA00022737"/>
    </source>
</evidence>
<comment type="subcellular location">
    <subcellularLocation>
        <location evidence="1">Secreted</location>
    </subcellularLocation>
</comment>
<dbReference type="Gene3D" id="1.10.3130.20">
    <property type="entry name" value="Phycobilisome linker domain"/>
    <property type="match status" value="1"/>
</dbReference>
<evidence type="ECO:0000256" key="1">
    <source>
        <dbReference type="ARBA" id="ARBA00004613"/>
    </source>
</evidence>
<sequence length="679" mass="69569">MAMTRRSAYRCHSCSHCADGLAACRNADCLGRGRKIAPRGIDPLPGLILSMATATSAHQLAIANLYVALFNRAPDASGFAYWGQAMTNGAPVSSIAESLLNSPESLAIYARSQSATDFVTTFYQTVFNRAPDANGLTFWTGELNAAGGVESDAAKAQLVMKIVDVVSTPLPIKPAELSDAQYAETVRDREIFREKAMIGVDFATQRNSDDLALAKQVIAHLNTLKIPTDIVPAVGAPEVVVPEPVVPAPDPFDTFTLTTGADTFTGGAGNDIFNGPVFSRVNSINTHDKLDGGDGIDTLNLGLYFVWREIPTLTNLEIVNVTTLNSGVMLDLRKSTGITHVNVTGSDAASDGSIFYVGDATLSVANQTAAVAFSGSTAANLSLTLNHVGTSMAQTTVDLAGTDPVAGIGAGARASSLDITANNAYVALAHTTASASVVSVNVAATGTNALTLSAASAATVEDLTVTGSGSVDFSGRTLSALRTFTGGDGGVTLSVDALSADARINLGAGDNVVTLARGSEAGAVVVGGSGNDTFHMGAVMHATGRAPGTLDTLTGGAGRDTFTFDTADASSTSAHRIIHSKVTAVITDFETGVDQIKVAGAGAASATNFVKAATADSNLVELLMAAEAALNGTVHYYVGQVGSDAFLVTDINGTGFTNLIQLNNVGLAGINMEDITLFA</sequence>
<dbReference type="Gene3D" id="2.150.10.10">
    <property type="entry name" value="Serralysin-like metalloprotease, C-terminal"/>
    <property type="match status" value="1"/>
</dbReference>
<organism evidence="6 7">
    <name type="scientific">Pigmentiphaga aceris</name>
    <dbReference type="NCBI Taxonomy" id="1940612"/>
    <lineage>
        <taxon>Bacteria</taxon>
        <taxon>Pseudomonadati</taxon>
        <taxon>Pseudomonadota</taxon>
        <taxon>Betaproteobacteria</taxon>
        <taxon>Burkholderiales</taxon>
        <taxon>Alcaligenaceae</taxon>
        <taxon>Pigmentiphaga</taxon>
    </lineage>
</organism>
<keyword evidence="3" id="KW-0677">Repeat</keyword>
<keyword evidence="7" id="KW-1185">Reference proteome</keyword>
<dbReference type="AlphaFoldDB" id="A0A5C0B157"/>
<feature type="domain" description="Peptidase M10 serralysin C-terminal" evidence="4">
    <location>
        <begin position="513"/>
        <end position="631"/>
    </location>
</feature>
<dbReference type="PRINTS" id="PR00313">
    <property type="entry name" value="CABNDNGRPT"/>
</dbReference>
<dbReference type="GO" id="GO:0005509">
    <property type="term" value="F:calcium ion binding"/>
    <property type="evidence" value="ECO:0007669"/>
    <property type="project" value="InterPro"/>
</dbReference>
<dbReference type="GO" id="GO:0005615">
    <property type="term" value="C:extracellular space"/>
    <property type="evidence" value="ECO:0007669"/>
    <property type="project" value="InterPro"/>
</dbReference>
<dbReference type="InterPro" id="IPR025282">
    <property type="entry name" value="DUF4214"/>
</dbReference>
<dbReference type="SUPFAM" id="SSF51120">
    <property type="entry name" value="beta-Roll"/>
    <property type="match status" value="2"/>
</dbReference>
<dbReference type="InterPro" id="IPR038255">
    <property type="entry name" value="PBS_linker_sf"/>
</dbReference>
<dbReference type="OrthoDB" id="8749115at2"/>
<name>A0A5C0B157_9BURK</name>
<dbReference type="Pfam" id="PF13946">
    <property type="entry name" value="DUF4214"/>
    <property type="match status" value="1"/>
</dbReference>
<feature type="domain" description="DUF4214" evidence="5">
    <location>
        <begin position="96"/>
        <end position="145"/>
    </location>
</feature>
<evidence type="ECO:0000313" key="7">
    <source>
        <dbReference type="Proteomes" id="UP000325161"/>
    </source>
</evidence>
<dbReference type="EMBL" id="CP043046">
    <property type="protein sequence ID" value="QEI08479.1"/>
    <property type="molecule type" value="Genomic_DNA"/>
</dbReference>
<proteinExistence type="predicted"/>
<gene>
    <name evidence="6" type="ORF">FXN63_23545</name>
</gene>
<dbReference type="KEGG" id="pacr:FXN63_23545"/>
<keyword evidence="2" id="KW-0964">Secreted</keyword>
<protein>
    <submittedName>
        <fullName evidence="6">DUF4214 domain-containing protein</fullName>
    </submittedName>
</protein>
<dbReference type="Proteomes" id="UP000325161">
    <property type="component" value="Chromosome"/>
</dbReference>
<evidence type="ECO:0000256" key="2">
    <source>
        <dbReference type="ARBA" id="ARBA00022525"/>
    </source>
</evidence>
<reference evidence="6 7" key="1">
    <citation type="submission" date="2019-08" db="EMBL/GenBank/DDBJ databases">
        <title>Amphibian skin-associated Pigmentiphaga: genome sequence and occurrence across geography and hosts.</title>
        <authorList>
            <person name="Bletz M.C."/>
            <person name="Bunk B."/>
            <person name="Sproeer C."/>
            <person name="Biwer P."/>
            <person name="Reiter S."/>
            <person name="Rabemananjara F.C.E."/>
            <person name="Schulz S."/>
            <person name="Overmann J."/>
            <person name="Vences M."/>
        </authorList>
    </citation>
    <scope>NUCLEOTIDE SEQUENCE [LARGE SCALE GENOMIC DNA]</scope>
    <source>
        <strain evidence="6 7">Mada1488</strain>
    </source>
</reference>
<evidence type="ECO:0000259" key="4">
    <source>
        <dbReference type="Pfam" id="PF08548"/>
    </source>
</evidence>